<organism evidence="2 3">
    <name type="scientific">Nocardioides lentus</name>
    <dbReference type="NCBI Taxonomy" id="338077"/>
    <lineage>
        <taxon>Bacteria</taxon>
        <taxon>Bacillati</taxon>
        <taxon>Actinomycetota</taxon>
        <taxon>Actinomycetes</taxon>
        <taxon>Propionibacteriales</taxon>
        <taxon>Nocardioidaceae</taxon>
        <taxon>Nocardioides</taxon>
    </lineage>
</organism>
<feature type="compositionally biased region" description="Acidic residues" evidence="1">
    <location>
        <begin position="1"/>
        <end position="10"/>
    </location>
</feature>
<name>A0ABP5AXW9_9ACTN</name>
<sequence>MLLGPEDDVGEVLRQPLREGETGHEVPPRWSGIGVGWGLGVRRRVGLTVLQVTRQQGLDGPTVSESIPGADQGERYVRNGRAPGKQSES</sequence>
<evidence type="ECO:0000256" key="1">
    <source>
        <dbReference type="SAM" id="MobiDB-lite"/>
    </source>
</evidence>
<gene>
    <name evidence="2" type="ORF">GCM10009737_27030</name>
</gene>
<feature type="compositionally biased region" description="Basic and acidic residues" evidence="1">
    <location>
        <begin position="16"/>
        <end position="27"/>
    </location>
</feature>
<comment type="caution">
    <text evidence="2">The sequence shown here is derived from an EMBL/GenBank/DDBJ whole genome shotgun (WGS) entry which is preliminary data.</text>
</comment>
<feature type="region of interest" description="Disordered" evidence="1">
    <location>
        <begin position="1"/>
        <end position="28"/>
    </location>
</feature>
<protein>
    <submittedName>
        <fullName evidence="2">Uncharacterized protein</fullName>
    </submittedName>
</protein>
<proteinExistence type="predicted"/>
<accession>A0ABP5AXW9</accession>
<dbReference type="Proteomes" id="UP001501612">
    <property type="component" value="Unassembled WGS sequence"/>
</dbReference>
<feature type="region of interest" description="Disordered" evidence="1">
    <location>
        <begin position="56"/>
        <end position="89"/>
    </location>
</feature>
<keyword evidence="3" id="KW-1185">Reference proteome</keyword>
<evidence type="ECO:0000313" key="2">
    <source>
        <dbReference type="EMBL" id="GAA1923997.1"/>
    </source>
</evidence>
<dbReference type="EMBL" id="BAAAMY010000006">
    <property type="protein sequence ID" value="GAA1923997.1"/>
    <property type="molecule type" value="Genomic_DNA"/>
</dbReference>
<evidence type="ECO:0000313" key="3">
    <source>
        <dbReference type="Proteomes" id="UP001501612"/>
    </source>
</evidence>
<reference evidence="3" key="1">
    <citation type="journal article" date="2019" name="Int. J. Syst. Evol. Microbiol.">
        <title>The Global Catalogue of Microorganisms (GCM) 10K type strain sequencing project: providing services to taxonomists for standard genome sequencing and annotation.</title>
        <authorList>
            <consortium name="The Broad Institute Genomics Platform"/>
            <consortium name="The Broad Institute Genome Sequencing Center for Infectious Disease"/>
            <person name="Wu L."/>
            <person name="Ma J."/>
        </authorList>
    </citation>
    <scope>NUCLEOTIDE SEQUENCE [LARGE SCALE GENOMIC DNA]</scope>
    <source>
        <strain evidence="3">JCM 14046</strain>
    </source>
</reference>